<protein>
    <recommendedName>
        <fullName evidence="2">MIT domain-containing protein</fullName>
    </recommendedName>
</protein>
<evidence type="ECO:0000313" key="3">
    <source>
        <dbReference type="EMBL" id="QQP51782.1"/>
    </source>
</evidence>
<evidence type="ECO:0000313" key="4">
    <source>
        <dbReference type="Proteomes" id="UP000595437"/>
    </source>
</evidence>
<keyword evidence="4" id="KW-1185">Reference proteome</keyword>
<dbReference type="AlphaFoldDB" id="A0A7T8HKL4"/>
<dbReference type="Proteomes" id="UP000595437">
    <property type="component" value="Chromosome 8"/>
</dbReference>
<feature type="non-terminal residue" evidence="3">
    <location>
        <position position="1"/>
    </location>
</feature>
<dbReference type="SUPFAM" id="SSF116846">
    <property type="entry name" value="MIT domain"/>
    <property type="match status" value="1"/>
</dbReference>
<gene>
    <name evidence="3" type="ORF">FKW44_013230</name>
</gene>
<dbReference type="EMBL" id="CP045897">
    <property type="protein sequence ID" value="QQP51782.1"/>
    <property type="molecule type" value="Genomic_DNA"/>
</dbReference>
<dbReference type="OrthoDB" id="10665072at2759"/>
<dbReference type="Gene3D" id="1.20.58.80">
    <property type="entry name" value="Phosphotransferase system, lactose/cellobiose-type IIA subunit"/>
    <property type="match status" value="1"/>
</dbReference>
<accession>A0A7T8HKL4</accession>
<dbReference type="Pfam" id="PF04212">
    <property type="entry name" value="MIT"/>
    <property type="match status" value="1"/>
</dbReference>
<proteinExistence type="predicted"/>
<feature type="region of interest" description="Disordered" evidence="1">
    <location>
        <begin position="231"/>
        <end position="265"/>
    </location>
</feature>
<evidence type="ECO:0000259" key="2">
    <source>
        <dbReference type="Pfam" id="PF04212"/>
    </source>
</evidence>
<reference evidence="4" key="1">
    <citation type="submission" date="2021-01" db="EMBL/GenBank/DDBJ databases">
        <title>Caligus Genome Assembly.</title>
        <authorList>
            <person name="Gallardo-Escarate C."/>
        </authorList>
    </citation>
    <scope>NUCLEOTIDE SEQUENCE [LARGE SCALE GENOMIC DNA]</scope>
</reference>
<dbReference type="InterPro" id="IPR036181">
    <property type="entry name" value="MIT_dom_sf"/>
</dbReference>
<organism evidence="3 4">
    <name type="scientific">Caligus rogercresseyi</name>
    <name type="common">Sea louse</name>
    <dbReference type="NCBI Taxonomy" id="217165"/>
    <lineage>
        <taxon>Eukaryota</taxon>
        <taxon>Metazoa</taxon>
        <taxon>Ecdysozoa</taxon>
        <taxon>Arthropoda</taxon>
        <taxon>Crustacea</taxon>
        <taxon>Multicrustacea</taxon>
        <taxon>Hexanauplia</taxon>
        <taxon>Copepoda</taxon>
        <taxon>Siphonostomatoida</taxon>
        <taxon>Caligidae</taxon>
        <taxon>Caligus</taxon>
    </lineage>
</organism>
<feature type="region of interest" description="Disordered" evidence="1">
    <location>
        <begin position="285"/>
        <end position="304"/>
    </location>
</feature>
<feature type="domain" description="MIT" evidence="2">
    <location>
        <begin position="46"/>
        <end position="113"/>
    </location>
</feature>
<feature type="non-terminal residue" evidence="3">
    <location>
        <position position="326"/>
    </location>
</feature>
<dbReference type="InterPro" id="IPR007330">
    <property type="entry name" value="MIT_dom"/>
</dbReference>
<name>A0A7T8HKL4_CALRO</name>
<evidence type="ECO:0000256" key="1">
    <source>
        <dbReference type="SAM" id="MobiDB-lite"/>
    </source>
</evidence>
<sequence length="326" mass="36361">SHNKNTENYIGSTTMSCTPSVRVGGSGGVSRSMNNIQCVSETSSNLERAKGLAVEAVRWDTEGSYDRAASTYREAISLFKSLGRKELGEKHPRVRSGLKEKIQLCSERLRILEEFNECEGSLRGYQEEEEEQQSVVMKEVMSGSTHSLYPHCEIKRAISIMSSDFGLGEELPDVEAKPPLANLDKELRLSLSSLSSDEGITTMQRRPRKEVVPCDEDAILVLHEDHGIPHDSWSPALKTTSSHTESVRRKTSSSSDIHSERAKDERLSSFSGSAYELYVSEEVLSGAETSQPTRERYAYAPRRAKKQKEKDMDGCFYLMACLDAFG</sequence>